<evidence type="ECO:0000259" key="6">
    <source>
        <dbReference type="PROSITE" id="PS50109"/>
    </source>
</evidence>
<evidence type="ECO:0000256" key="1">
    <source>
        <dbReference type="ARBA" id="ARBA00000085"/>
    </source>
</evidence>
<feature type="domain" description="PAS" evidence="7">
    <location>
        <begin position="544"/>
        <end position="616"/>
    </location>
</feature>
<dbReference type="PANTHER" id="PTHR43304">
    <property type="entry name" value="PHYTOCHROME-LIKE PROTEIN CPH1"/>
    <property type="match status" value="1"/>
</dbReference>
<accession>A0ABX7B2V7</accession>
<dbReference type="InterPro" id="IPR004358">
    <property type="entry name" value="Sig_transdc_His_kin-like_C"/>
</dbReference>
<keyword evidence="5" id="KW-0418">Kinase</keyword>
<feature type="domain" description="PAC" evidence="8">
    <location>
        <begin position="364"/>
        <end position="416"/>
    </location>
</feature>
<dbReference type="RefSeq" id="WP_201071529.1">
    <property type="nucleotide sequence ID" value="NZ_CP067420.1"/>
</dbReference>
<dbReference type="InterPro" id="IPR052162">
    <property type="entry name" value="Sensor_kinase/Photoreceptor"/>
</dbReference>
<evidence type="ECO:0000313" key="9">
    <source>
        <dbReference type="EMBL" id="QQP87767.1"/>
    </source>
</evidence>
<keyword evidence="10" id="KW-1185">Reference proteome</keyword>
<dbReference type="SMART" id="SM00086">
    <property type="entry name" value="PAC"/>
    <property type="match status" value="4"/>
</dbReference>
<evidence type="ECO:0000256" key="2">
    <source>
        <dbReference type="ARBA" id="ARBA00012438"/>
    </source>
</evidence>
<dbReference type="InterPro" id="IPR013655">
    <property type="entry name" value="PAS_fold_3"/>
</dbReference>
<feature type="domain" description="PAS" evidence="7">
    <location>
        <begin position="1"/>
        <end position="60"/>
    </location>
</feature>
<dbReference type="InterPro" id="IPR013656">
    <property type="entry name" value="PAS_4"/>
</dbReference>
<dbReference type="InterPro" id="IPR003018">
    <property type="entry name" value="GAF"/>
</dbReference>
<evidence type="ECO:0000256" key="3">
    <source>
        <dbReference type="ARBA" id="ARBA00022553"/>
    </source>
</evidence>
<evidence type="ECO:0000259" key="7">
    <source>
        <dbReference type="PROSITE" id="PS50112"/>
    </source>
</evidence>
<feature type="domain" description="PAC" evidence="8">
    <location>
        <begin position="619"/>
        <end position="671"/>
    </location>
</feature>
<dbReference type="InterPro" id="IPR003594">
    <property type="entry name" value="HATPase_dom"/>
</dbReference>
<dbReference type="SUPFAM" id="SSF55874">
    <property type="entry name" value="ATPase domain of HSP90 chaperone/DNA topoisomerase II/histidine kinase"/>
    <property type="match status" value="1"/>
</dbReference>
<dbReference type="CDD" id="cd00130">
    <property type="entry name" value="PAS"/>
    <property type="match status" value="4"/>
</dbReference>
<dbReference type="SUPFAM" id="SSF55785">
    <property type="entry name" value="PYP-like sensor domain (PAS domain)"/>
    <property type="match status" value="4"/>
</dbReference>
<dbReference type="SMART" id="SM00091">
    <property type="entry name" value="PAS"/>
    <property type="match status" value="4"/>
</dbReference>
<dbReference type="InterPro" id="IPR029016">
    <property type="entry name" value="GAF-like_dom_sf"/>
</dbReference>
<dbReference type="Gene3D" id="3.30.565.10">
    <property type="entry name" value="Histidine kinase-like ATPase, C-terminal domain"/>
    <property type="match status" value="1"/>
</dbReference>
<dbReference type="Pfam" id="PF02518">
    <property type="entry name" value="HATPase_c"/>
    <property type="match status" value="1"/>
</dbReference>
<dbReference type="Gene3D" id="3.30.450.40">
    <property type="match status" value="1"/>
</dbReference>
<dbReference type="InterPro" id="IPR000014">
    <property type="entry name" value="PAS"/>
</dbReference>
<dbReference type="CDD" id="cd00082">
    <property type="entry name" value="HisKA"/>
    <property type="match status" value="1"/>
</dbReference>
<dbReference type="SMART" id="SM00387">
    <property type="entry name" value="HATPase_c"/>
    <property type="match status" value="1"/>
</dbReference>
<dbReference type="SUPFAM" id="SSF55781">
    <property type="entry name" value="GAF domain-like"/>
    <property type="match status" value="1"/>
</dbReference>
<dbReference type="SMART" id="SM00388">
    <property type="entry name" value="HisKA"/>
    <property type="match status" value="1"/>
</dbReference>
<dbReference type="InterPro" id="IPR003661">
    <property type="entry name" value="HisK_dim/P_dom"/>
</dbReference>
<feature type="domain" description="Histidine kinase" evidence="6">
    <location>
        <begin position="689"/>
        <end position="909"/>
    </location>
</feature>
<dbReference type="PANTHER" id="PTHR43304:SF1">
    <property type="entry name" value="PAC DOMAIN-CONTAINING PROTEIN"/>
    <property type="match status" value="1"/>
</dbReference>
<gene>
    <name evidence="9" type="ORF">IGS68_16925</name>
</gene>
<dbReference type="PRINTS" id="PR00344">
    <property type="entry name" value="BCTRLSENSOR"/>
</dbReference>
<dbReference type="SUPFAM" id="SSF47384">
    <property type="entry name" value="Homodimeric domain of signal transducing histidine kinase"/>
    <property type="match status" value="1"/>
</dbReference>
<reference evidence="9" key="1">
    <citation type="submission" date="2021-02" db="EMBL/GenBank/DDBJ databases">
        <title>Skermanella TT6 skin isolate.</title>
        <authorList>
            <person name="Lee K."/>
            <person name="Ganzorig M."/>
        </authorList>
    </citation>
    <scope>NUCLEOTIDE SEQUENCE</scope>
    <source>
        <strain evidence="9">TT6</strain>
    </source>
</reference>
<dbReference type="InterPro" id="IPR001610">
    <property type="entry name" value="PAC"/>
</dbReference>
<keyword evidence="3" id="KW-0597">Phosphoprotein</keyword>
<dbReference type="InterPro" id="IPR005467">
    <property type="entry name" value="His_kinase_dom"/>
</dbReference>
<dbReference type="Gene3D" id="3.30.450.20">
    <property type="entry name" value="PAS domain"/>
    <property type="match status" value="4"/>
</dbReference>
<feature type="domain" description="PAC" evidence="8">
    <location>
        <begin position="64"/>
        <end position="116"/>
    </location>
</feature>
<name>A0ABX7B2V7_9PROT</name>
<dbReference type="PROSITE" id="PS50113">
    <property type="entry name" value="PAC"/>
    <property type="match status" value="4"/>
</dbReference>
<dbReference type="Pfam" id="PF08447">
    <property type="entry name" value="PAS_3"/>
    <property type="match status" value="2"/>
</dbReference>
<dbReference type="PROSITE" id="PS50109">
    <property type="entry name" value="HIS_KIN"/>
    <property type="match status" value="1"/>
</dbReference>
<feature type="domain" description="PAC" evidence="8">
    <location>
        <begin position="491"/>
        <end position="543"/>
    </location>
</feature>
<dbReference type="SMART" id="SM00065">
    <property type="entry name" value="GAF"/>
    <property type="match status" value="1"/>
</dbReference>
<dbReference type="Pfam" id="PF00512">
    <property type="entry name" value="HisKA"/>
    <property type="match status" value="1"/>
</dbReference>
<dbReference type="Gene3D" id="2.10.70.100">
    <property type="match status" value="2"/>
</dbReference>
<organism evidence="9 10">
    <name type="scientific">Skermanella cutis</name>
    <dbReference type="NCBI Taxonomy" id="2775420"/>
    <lineage>
        <taxon>Bacteria</taxon>
        <taxon>Pseudomonadati</taxon>
        <taxon>Pseudomonadota</taxon>
        <taxon>Alphaproteobacteria</taxon>
        <taxon>Rhodospirillales</taxon>
        <taxon>Azospirillaceae</taxon>
        <taxon>Skermanella</taxon>
    </lineage>
</organism>
<dbReference type="InterPro" id="IPR036097">
    <property type="entry name" value="HisK_dim/P_sf"/>
</dbReference>
<dbReference type="InterPro" id="IPR035965">
    <property type="entry name" value="PAS-like_dom_sf"/>
</dbReference>
<dbReference type="InterPro" id="IPR036890">
    <property type="entry name" value="HATPase_C_sf"/>
</dbReference>
<protein>
    <recommendedName>
        <fullName evidence="2">histidine kinase</fullName>
        <ecNumber evidence="2">2.7.13.3</ecNumber>
    </recommendedName>
</protein>
<keyword evidence="4" id="KW-0808">Transferase</keyword>
<dbReference type="PROSITE" id="PS50112">
    <property type="entry name" value="PAS"/>
    <property type="match status" value="4"/>
</dbReference>
<dbReference type="EC" id="2.7.13.3" evidence="2"/>
<evidence type="ECO:0000256" key="4">
    <source>
        <dbReference type="ARBA" id="ARBA00022679"/>
    </source>
</evidence>
<dbReference type="EMBL" id="CP067420">
    <property type="protein sequence ID" value="QQP87767.1"/>
    <property type="molecule type" value="Genomic_DNA"/>
</dbReference>
<dbReference type="Gene3D" id="1.10.287.130">
    <property type="match status" value="1"/>
</dbReference>
<dbReference type="CDD" id="cd16922">
    <property type="entry name" value="HATPase_EvgS-ArcB-TorS-like"/>
    <property type="match status" value="1"/>
</dbReference>
<sequence length="923" mass="102194">MPEVVFATDAQGRWTYLNPAWTRMTGFPVEDCIGLPYHDFVAPEERQGSLTRFSALLTARETRYRRQVRYRTASGDPCWVEVSVTLERDGEGRLTGSYGSMVEITARVRADAATRGEQGILEAIVGGAPLDTILCRICRLSEELTPQSRCSVLLLDPDGAHLRIAAAPSLPDDYNAAIDGVAAGIGTGSCGRAAVTGAPVIVADIATDPLWDGYRELALPHGLRACWSFPIIADGVVLGTFGTYYGVARAPDEAEMETAGRLAKLAAVAIIRSRTDEALRVSEERYAVAARGGHVGIWDIDLLAGAIHWSPLHKRMLGLSPSADPGRDTGIGILGETLERLIHPEDVAGVSAAYESHLARNTPYDVTFRINRPDGSIRWMQSRAEAVRDASGRAVRIAGSILDVTEKIESVEALRRSEQRFRDFTEVASDWLWETDTDFRAVFISGRAVDTLGIAPADMIGRELWEIVSEDTATPKWRRFHEDMEARRPIDSFEFSHRTPGGDLRHFRIKSRPILDERGVFQGYRGIGTDITAERNSADALRTRERELSEAQRIARTGDWLWHVDGRRVEWSDETYRIFGVDRRSFVPDFDNVFSFVHPDDRDAVIGGLTRSAAEKGRSAMEFRIHRADGEERHVWAQWQCSLNESGEVAHVFGVCRDITEQKKTEEMLRAAKDAAEAASRAKSEFLASMSHELRTPLNAIMGFSEVLKEQILGPLSERYRDYATDIHRSGQHLLDLISDLLNMARIEARQMEFQEETVPLSEIVEEAFRLTRLSPGETRQTVTKTLPDPMPVLRADRRALKQVLINLLGNAAKFTPEQGTVGLAVRHDPAGDLEITISDSGIGIPESRLPDLGKPFSRVENVMSRRYQGSGMGLFISKTLVERHGGTLTIASAEGHGTSVTVRLPAERLVAPDGNPEDRAAD</sequence>
<proteinExistence type="predicted"/>
<feature type="domain" description="PAS" evidence="7">
    <location>
        <begin position="417"/>
        <end position="487"/>
    </location>
</feature>
<dbReference type="Pfam" id="PF08448">
    <property type="entry name" value="PAS_4"/>
    <property type="match status" value="2"/>
</dbReference>
<evidence type="ECO:0000256" key="5">
    <source>
        <dbReference type="ARBA" id="ARBA00022777"/>
    </source>
</evidence>
<dbReference type="Pfam" id="PF13185">
    <property type="entry name" value="GAF_2"/>
    <property type="match status" value="1"/>
</dbReference>
<dbReference type="NCBIfam" id="TIGR00229">
    <property type="entry name" value="sensory_box"/>
    <property type="match status" value="4"/>
</dbReference>
<evidence type="ECO:0000313" key="10">
    <source>
        <dbReference type="Proteomes" id="UP000595197"/>
    </source>
</evidence>
<dbReference type="InterPro" id="IPR000700">
    <property type="entry name" value="PAS-assoc_C"/>
</dbReference>
<evidence type="ECO:0000259" key="8">
    <source>
        <dbReference type="PROSITE" id="PS50113"/>
    </source>
</evidence>
<feature type="domain" description="PAS" evidence="7">
    <location>
        <begin position="282"/>
        <end position="361"/>
    </location>
</feature>
<dbReference type="Proteomes" id="UP000595197">
    <property type="component" value="Chromosome"/>
</dbReference>
<comment type="catalytic activity">
    <reaction evidence="1">
        <text>ATP + protein L-histidine = ADP + protein N-phospho-L-histidine.</text>
        <dbReference type="EC" id="2.7.13.3"/>
    </reaction>
</comment>